<name>A0A6S7DDN0_9BURK</name>
<accession>A0A6S7DDN0</accession>
<dbReference type="Proteomes" id="UP000494105">
    <property type="component" value="Unassembled WGS sequence"/>
</dbReference>
<dbReference type="Pfam" id="PF08748">
    <property type="entry name" value="Phage_TAC_4"/>
    <property type="match status" value="1"/>
</dbReference>
<gene>
    <name evidence="1" type="ORF">LMG1861_03736</name>
</gene>
<dbReference type="InterPro" id="IPR014859">
    <property type="entry name" value="Phage_TAC_4"/>
</dbReference>
<dbReference type="EMBL" id="CADILD010000002">
    <property type="protein sequence ID" value="CAB3889711.1"/>
    <property type="molecule type" value="Genomic_DNA"/>
</dbReference>
<reference evidence="1 2" key="1">
    <citation type="submission" date="2020-04" db="EMBL/GenBank/DDBJ databases">
        <authorList>
            <person name="De Canck E."/>
        </authorList>
    </citation>
    <scope>NUCLEOTIDE SEQUENCE [LARGE SCALE GENOMIC DNA]</scope>
    <source>
        <strain evidence="1 2">LMG 1861</strain>
    </source>
</reference>
<proteinExistence type="predicted"/>
<evidence type="ECO:0008006" key="3">
    <source>
        <dbReference type="Google" id="ProtNLM"/>
    </source>
</evidence>
<dbReference type="RefSeq" id="WP_175129163.1">
    <property type="nucleotide sequence ID" value="NZ_CADILD010000002.1"/>
</dbReference>
<evidence type="ECO:0000313" key="1">
    <source>
        <dbReference type="EMBL" id="CAB3889711.1"/>
    </source>
</evidence>
<sequence length="112" mass="12303">MSKKTEEKVFSLDAPTTFSAVVDIPRPGKDPAPLHLLFRHLTGEQLNAWLAGSKEAKSDAEWLAVIVENWEGVSAEFSVDALAKLVNNYHAPAVTSIVDKFLAELTEVRRGN</sequence>
<organism evidence="1 2">
    <name type="scientific">Achromobacter piechaudii</name>
    <dbReference type="NCBI Taxonomy" id="72556"/>
    <lineage>
        <taxon>Bacteria</taxon>
        <taxon>Pseudomonadati</taxon>
        <taxon>Pseudomonadota</taxon>
        <taxon>Betaproteobacteria</taxon>
        <taxon>Burkholderiales</taxon>
        <taxon>Alcaligenaceae</taxon>
        <taxon>Achromobacter</taxon>
    </lineage>
</organism>
<evidence type="ECO:0000313" key="2">
    <source>
        <dbReference type="Proteomes" id="UP000494105"/>
    </source>
</evidence>
<dbReference type="AlphaFoldDB" id="A0A6S7DDN0"/>
<protein>
    <recommendedName>
        <fullName evidence="3">Phage tail assembly chaperone</fullName>
    </recommendedName>
</protein>